<evidence type="ECO:0000256" key="1">
    <source>
        <dbReference type="SAM" id="MobiDB-lite"/>
    </source>
</evidence>
<feature type="compositionally biased region" description="Pro residues" evidence="1">
    <location>
        <begin position="644"/>
        <end position="658"/>
    </location>
</feature>
<feature type="compositionally biased region" description="Low complexity" evidence="1">
    <location>
        <begin position="809"/>
        <end position="824"/>
    </location>
</feature>
<accession>A0ABR0K3C7</accession>
<sequence length="985" mass="107389">MPEQLTEAYNHITNMQPQSLHTPTGRDAFHHQNSVGRSSQDSSASSSLTSVPSTIGSTPEGLSDRSETQPQDQFGATRAGSPTRRPKRDREATQRQIEHDSDSSASSGAKRRKVGLCSTKGSPGTLTAVSLAETPQSKDTLTLASSNGSRILRGTSLPAASPACCQAGQNSSSNSSEPQIVIRESNSRSQHLQPKLDRSAAPKYARIKDDEALEADIASAFLAKTQHRTFEPRQGQDQIDQYLRRFPATTAPPGGLDHEGWKCDEMYPGFDRRNPTYYHADGITKTASSNTGQPGSNRDSEAPSPSAKGGKGSNLGKGGKSHGKNGKPNKGRIGAAGGGRDRDSPEPPNKTPMTQEDKRLLAHIRARQAELRRFYATVVVQQRDALEMMTSRDLTRLLKKQNAHGKVQEFQEVVAQLQQKEQYTTDIINKEYEFQVALAEEWKKAQEDIIESQMQRRVLISQEEHAKGAQGDLIIFHKAHRAAGDETKTDNGSDLEDYLPRYHEMPEPDTGPRGYDSSRIIDEKSFKEHLASYDDQAQREVIEDDIVGPVQQSVAEHNARQAAEQERKVRFESLVSVAKGELEEKGGYLIPRPLRPSENPQFALSRLADCAEYISRAHPTQAYVFMPVAPRDMASFPRHHLERVPPPNHPEKVPPTPTFQPQSSTPRKTIARRNKSLSVPVKRHPRDEEPQSQSSSDTSTPLPAIAPAPSRMPPPPMASQHHHHHSLSQQMPPATMSALPPAPPSHLAPLASTSRPPSLTPLITSRPSLSHTSPPETPTTGHIPIMPIHGVPAPPPQPGPFRPGPMLAQYGPPLLQLGQYPPLGAYQPRNSFPPPIQQTTRVERPPPQSPVESTTPVDQPQHRFSISSSTQGPPKPRLGGPRRAPGEITFTNVQTPDSERFRSPSQPPPNQPGQAVLRPGTAPNTPNGLGTGKIANTFVNAAPDANSRSQQAADAARQNATINAVQGAGPKGGRRVLLPKGHSRY</sequence>
<keyword evidence="3" id="KW-1185">Reference proteome</keyword>
<feature type="compositionally biased region" description="Gly residues" evidence="1">
    <location>
        <begin position="309"/>
        <end position="318"/>
    </location>
</feature>
<feature type="compositionally biased region" description="Polar residues" evidence="1">
    <location>
        <begin position="285"/>
        <end position="297"/>
    </location>
</feature>
<gene>
    <name evidence="2" type="ORF">LTR24_007817</name>
</gene>
<protein>
    <submittedName>
        <fullName evidence="2">Uncharacterized protein</fullName>
    </submittedName>
</protein>
<dbReference type="EMBL" id="JAVRRG010000123">
    <property type="protein sequence ID" value="KAK5083255.1"/>
    <property type="molecule type" value="Genomic_DNA"/>
</dbReference>
<feature type="region of interest" description="Disordered" evidence="1">
    <location>
        <begin position="1"/>
        <end position="125"/>
    </location>
</feature>
<feature type="compositionally biased region" description="Pro residues" evidence="1">
    <location>
        <begin position="704"/>
        <end position="717"/>
    </location>
</feature>
<name>A0ABR0K3C7_9EURO</name>
<feature type="compositionally biased region" description="Basic and acidic residues" evidence="1">
    <location>
        <begin position="88"/>
        <end position="102"/>
    </location>
</feature>
<feature type="region of interest" description="Disordered" evidence="1">
    <location>
        <begin position="162"/>
        <end position="200"/>
    </location>
</feature>
<evidence type="ECO:0000313" key="2">
    <source>
        <dbReference type="EMBL" id="KAK5083255.1"/>
    </source>
</evidence>
<feature type="compositionally biased region" description="Polar residues" evidence="1">
    <location>
        <begin position="167"/>
        <end position="178"/>
    </location>
</feature>
<feature type="compositionally biased region" description="Low complexity" evidence="1">
    <location>
        <begin position="727"/>
        <end position="739"/>
    </location>
</feature>
<organism evidence="2 3">
    <name type="scientific">Lithohypha guttulata</name>
    <dbReference type="NCBI Taxonomy" id="1690604"/>
    <lineage>
        <taxon>Eukaryota</taxon>
        <taxon>Fungi</taxon>
        <taxon>Dikarya</taxon>
        <taxon>Ascomycota</taxon>
        <taxon>Pezizomycotina</taxon>
        <taxon>Eurotiomycetes</taxon>
        <taxon>Chaetothyriomycetidae</taxon>
        <taxon>Chaetothyriales</taxon>
        <taxon>Trichomeriaceae</taxon>
        <taxon>Lithohypha</taxon>
    </lineage>
</organism>
<feature type="region of interest" description="Disordered" evidence="1">
    <location>
        <begin position="638"/>
        <end position="985"/>
    </location>
</feature>
<feature type="compositionally biased region" description="Polar residues" evidence="1">
    <location>
        <begin position="11"/>
        <end position="22"/>
    </location>
</feature>
<feature type="compositionally biased region" description="Polar residues" evidence="1">
    <location>
        <begin position="850"/>
        <end position="871"/>
    </location>
</feature>
<comment type="caution">
    <text evidence="2">The sequence shown here is derived from an EMBL/GenBank/DDBJ whole genome shotgun (WGS) entry which is preliminary data.</text>
</comment>
<proteinExistence type="predicted"/>
<feature type="compositionally biased region" description="Low complexity" evidence="1">
    <location>
        <begin position="944"/>
        <end position="960"/>
    </location>
</feature>
<feature type="compositionally biased region" description="Pro residues" evidence="1">
    <location>
        <begin position="792"/>
        <end position="803"/>
    </location>
</feature>
<reference evidence="2 3" key="1">
    <citation type="submission" date="2023-08" db="EMBL/GenBank/DDBJ databases">
        <title>Black Yeasts Isolated from many extreme environments.</title>
        <authorList>
            <person name="Coleine C."/>
            <person name="Stajich J.E."/>
            <person name="Selbmann L."/>
        </authorList>
    </citation>
    <scope>NUCLEOTIDE SEQUENCE [LARGE SCALE GENOMIC DNA]</scope>
    <source>
        <strain evidence="2 3">CCFEE 5885</strain>
    </source>
</reference>
<feature type="compositionally biased region" description="Basic residues" evidence="1">
    <location>
        <begin position="319"/>
        <end position="330"/>
    </location>
</feature>
<feature type="region of interest" description="Disordered" evidence="1">
    <location>
        <begin position="282"/>
        <end position="357"/>
    </location>
</feature>
<evidence type="ECO:0000313" key="3">
    <source>
        <dbReference type="Proteomes" id="UP001345013"/>
    </source>
</evidence>
<feature type="compositionally biased region" description="Low complexity" evidence="1">
    <location>
        <begin position="691"/>
        <end position="703"/>
    </location>
</feature>
<feature type="compositionally biased region" description="Polar residues" evidence="1">
    <location>
        <begin position="753"/>
        <end position="780"/>
    </location>
</feature>
<feature type="compositionally biased region" description="Low complexity" evidence="1">
    <location>
        <begin position="34"/>
        <end position="57"/>
    </location>
</feature>
<dbReference type="Proteomes" id="UP001345013">
    <property type="component" value="Unassembled WGS sequence"/>
</dbReference>